<accession>A0A409YNE0</accession>
<dbReference type="OrthoDB" id="2788229at2759"/>
<dbReference type="InParanoid" id="A0A409YNE0"/>
<dbReference type="Proteomes" id="UP000284842">
    <property type="component" value="Unassembled WGS sequence"/>
</dbReference>
<name>A0A409YNE0_9AGAR</name>
<dbReference type="Gene3D" id="3.80.10.10">
    <property type="entry name" value="Ribonuclease Inhibitor"/>
    <property type="match status" value="1"/>
</dbReference>
<organism evidence="1 2">
    <name type="scientific">Panaeolus cyanescens</name>
    <dbReference type="NCBI Taxonomy" id="181874"/>
    <lineage>
        <taxon>Eukaryota</taxon>
        <taxon>Fungi</taxon>
        <taxon>Dikarya</taxon>
        <taxon>Basidiomycota</taxon>
        <taxon>Agaricomycotina</taxon>
        <taxon>Agaricomycetes</taxon>
        <taxon>Agaricomycetidae</taxon>
        <taxon>Agaricales</taxon>
        <taxon>Agaricineae</taxon>
        <taxon>Galeropsidaceae</taxon>
        <taxon>Panaeolus</taxon>
    </lineage>
</organism>
<evidence type="ECO:0008006" key="3">
    <source>
        <dbReference type="Google" id="ProtNLM"/>
    </source>
</evidence>
<comment type="caution">
    <text evidence="1">The sequence shown here is derived from an EMBL/GenBank/DDBJ whole genome shotgun (WGS) entry which is preliminary data.</text>
</comment>
<dbReference type="EMBL" id="NHTK01000920">
    <property type="protein sequence ID" value="PPR04593.1"/>
    <property type="molecule type" value="Genomic_DNA"/>
</dbReference>
<proteinExistence type="predicted"/>
<gene>
    <name evidence="1" type="ORF">CVT24_012021</name>
</gene>
<dbReference type="InterPro" id="IPR032675">
    <property type="entry name" value="LRR_dom_sf"/>
</dbReference>
<keyword evidence="2" id="KW-1185">Reference proteome</keyword>
<protein>
    <recommendedName>
        <fullName evidence="3">F-box domain-containing protein</fullName>
    </recommendedName>
</protein>
<evidence type="ECO:0000313" key="1">
    <source>
        <dbReference type="EMBL" id="PPR04593.1"/>
    </source>
</evidence>
<evidence type="ECO:0000313" key="2">
    <source>
        <dbReference type="Proteomes" id="UP000284842"/>
    </source>
</evidence>
<dbReference type="SUPFAM" id="SSF52047">
    <property type="entry name" value="RNI-like"/>
    <property type="match status" value="1"/>
</dbReference>
<sequence length="452" mass="51442">MFPVEIIELIINHLAVDDNRSSALVTKDLLACSLVCKPWVPLLQKHIFARPTVFGGTDSKAHLEGGLAYALSNNPALSRYITALKYSFSSDENACDTSFSQFLRLPRLQTLVMCGPVGSRNGISFKEPKAPNHACKFGFRSMLTHYLSFGSLTALTILWVKDLPFYTILSSPNLERLQLEYCSIEVVGDPPPTTSLKYFRPRLVTNFELAVFRPGTLLETLSLDGTIDESLIGSGEYDLTKVFPDLKRLYIAGVAPRRCMGKVLETVPPLEHLTFEITYVKTEPCLDSVKNSIRRCAKSLKVLNLYLTVTTLCKTVVDSLHDLFLSIKGHNVLDSVEIMIHYRHGYLHPIYENIGHTIDQWERFSTMMSTDSDMSFPSLKYIYLCIIFDDPCYFVGPTRVDRAEVIRYRKDFRNALSTLESHPVIQLRRRVRFINGRHFIFPRDVDLFFKAN</sequence>
<dbReference type="AlphaFoldDB" id="A0A409YNE0"/>
<reference evidence="1 2" key="1">
    <citation type="journal article" date="2018" name="Evol. Lett.">
        <title>Horizontal gene cluster transfer increased hallucinogenic mushroom diversity.</title>
        <authorList>
            <person name="Reynolds H.T."/>
            <person name="Vijayakumar V."/>
            <person name="Gluck-Thaler E."/>
            <person name="Korotkin H.B."/>
            <person name="Matheny P.B."/>
            <person name="Slot J.C."/>
        </authorList>
    </citation>
    <scope>NUCLEOTIDE SEQUENCE [LARGE SCALE GENOMIC DNA]</scope>
    <source>
        <strain evidence="1 2">2629</strain>
    </source>
</reference>